<name>A0A1X0NF09_9TRYP</name>
<feature type="domain" description="Band 7" evidence="1">
    <location>
        <begin position="5"/>
        <end position="163"/>
    </location>
</feature>
<dbReference type="InterPro" id="IPR050710">
    <property type="entry name" value="Band7/mec-2_domain"/>
</dbReference>
<evidence type="ECO:0000313" key="2">
    <source>
        <dbReference type="EMBL" id="ORC80163.1"/>
    </source>
</evidence>
<protein>
    <submittedName>
        <fullName evidence="2">Hypersensitive-induced response protein 1-like</fullName>
    </submittedName>
</protein>
<dbReference type="AlphaFoldDB" id="A0A1X0NF09"/>
<dbReference type="VEuPathDB" id="TriTrypDB:TM35_001781000"/>
<gene>
    <name evidence="2" type="ORF">TM35_001781000</name>
</gene>
<accession>A0A1X0NF09</accession>
<organism evidence="2 3">
    <name type="scientific">Trypanosoma theileri</name>
    <dbReference type="NCBI Taxonomy" id="67003"/>
    <lineage>
        <taxon>Eukaryota</taxon>
        <taxon>Discoba</taxon>
        <taxon>Euglenozoa</taxon>
        <taxon>Kinetoplastea</taxon>
        <taxon>Metakinetoplastina</taxon>
        <taxon>Trypanosomatida</taxon>
        <taxon>Trypanosomatidae</taxon>
        <taxon>Trypanosoma</taxon>
    </lineage>
</organism>
<dbReference type="GeneID" id="39991747"/>
<evidence type="ECO:0000259" key="1">
    <source>
        <dbReference type="SMART" id="SM00244"/>
    </source>
</evidence>
<dbReference type="CDD" id="cd03407">
    <property type="entry name" value="SPFH_like_u4"/>
    <property type="match status" value="1"/>
</dbReference>
<sequence>MGQCLCCTTVDQSGVAVLETCGKFSGTAGPGCHCILPWTYKAASISLRLYEHRITIHSKTKDNVFVRLQLTVQVQAIPDSVEAAFYSVENPLQIITSYVENSVEAKIPLYNLDALFIERGTISQQLKNETDSVMQSYGWDIVSALITEIDPGQSITESINSIQKYQRLRVAVVDEAETDKMRRVRAAEALCESRRLAGEGLAEQRKAIVAGLRKSVELMQQNVQGLNHDDVLNLLLMNQYYDTLKSLAEGSRSNLLFIDGAGGLDSLARELRTGLTGSMK</sequence>
<comment type="caution">
    <text evidence="2">The sequence shown here is derived from an EMBL/GenBank/DDBJ whole genome shotgun (WGS) entry which is preliminary data.</text>
</comment>
<dbReference type="Proteomes" id="UP000192257">
    <property type="component" value="Unassembled WGS sequence"/>
</dbReference>
<dbReference type="RefSeq" id="XP_028876736.1">
    <property type="nucleotide sequence ID" value="XM_029031967.1"/>
</dbReference>
<reference evidence="2 3" key="1">
    <citation type="submission" date="2017-03" db="EMBL/GenBank/DDBJ databases">
        <title>An alternative strategy for trypanosome survival in the mammalian bloodstream revealed through genome and transcriptome analysis of the ubiquitous bovine parasite Trypanosoma (Megatrypanum) theileri.</title>
        <authorList>
            <person name="Kelly S."/>
            <person name="Ivens A."/>
            <person name="Mott A."/>
            <person name="O'Neill E."/>
            <person name="Emms D."/>
            <person name="Macleod O."/>
            <person name="Voorheis P."/>
            <person name="Matthews J."/>
            <person name="Matthews K."/>
            <person name="Carrington M."/>
        </authorList>
    </citation>
    <scope>NUCLEOTIDE SEQUENCE [LARGE SCALE GENOMIC DNA]</scope>
    <source>
        <strain evidence="2">Edinburgh</strain>
    </source>
</reference>
<dbReference type="STRING" id="67003.A0A1X0NF09"/>
<dbReference type="InterPro" id="IPR036013">
    <property type="entry name" value="Band_7/SPFH_dom_sf"/>
</dbReference>
<dbReference type="Gene3D" id="3.30.479.30">
    <property type="entry name" value="Band 7 domain"/>
    <property type="match status" value="1"/>
</dbReference>
<proteinExistence type="predicted"/>
<dbReference type="OrthoDB" id="434619at2759"/>
<dbReference type="PANTHER" id="PTHR43327">
    <property type="entry name" value="STOMATIN-LIKE PROTEIN 2, MITOCHONDRIAL"/>
    <property type="match status" value="1"/>
</dbReference>
<dbReference type="InterPro" id="IPR001107">
    <property type="entry name" value="Band_7"/>
</dbReference>
<dbReference type="SUPFAM" id="SSF117892">
    <property type="entry name" value="Band 7/SPFH domain"/>
    <property type="match status" value="1"/>
</dbReference>
<evidence type="ECO:0000313" key="3">
    <source>
        <dbReference type="Proteomes" id="UP000192257"/>
    </source>
</evidence>
<dbReference type="EMBL" id="NBCO01000178">
    <property type="protein sequence ID" value="ORC80163.1"/>
    <property type="molecule type" value="Genomic_DNA"/>
</dbReference>
<dbReference type="PANTHER" id="PTHR43327:SF10">
    <property type="entry name" value="STOMATIN-LIKE PROTEIN 2, MITOCHONDRIAL"/>
    <property type="match status" value="1"/>
</dbReference>
<keyword evidence="3" id="KW-1185">Reference proteome</keyword>
<dbReference type="SMART" id="SM00244">
    <property type="entry name" value="PHB"/>
    <property type="match status" value="1"/>
</dbReference>
<dbReference type="Pfam" id="PF01145">
    <property type="entry name" value="Band_7"/>
    <property type="match status" value="1"/>
</dbReference>